<keyword evidence="2" id="KW-1185">Reference proteome</keyword>
<gene>
    <name evidence="1" type="ORF">THITE_2089631</name>
</gene>
<dbReference type="GeneID" id="11516384"/>
<sequence length="176" mass="19319">MGFCQRRAAGAKFTVTTADSLILARNFRLGRQRRVLVPCKSRPVEELGCQCRVAALWAHSHPAHQVKDVAERPGLGYRLRSVAVAHVISSSGGECKVEIEPRYPAWLFRSFIVAPPFSDSLLDLDGRSGERLFERVNAGIVTLARNGEKWTAISGRELLMGEQQSATEAGDAADNE</sequence>
<dbReference type="RefSeq" id="XP_003654472.1">
    <property type="nucleotide sequence ID" value="XM_003654424.1"/>
</dbReference>
<protein>
    <submittedName>
        <fullName evidence="1">Uncharacterized protein</fullName>
    </submittedName>
</protein>
<dbReference type="Proteomes" id="UP000008181">
    <property type="component" value="Chromosome 3"/>
</dbReference>
<evidence type="ECO:0000313" key="1">
    <source>
        <dbReference type="EMBL" id="AEO68136.1"/>
    </source>
</evidence>
<reference evidence="1 2" key="1">
    <citation type="journal article" date="2011" name="Nat. Biotechnol.">
        <title>Comparative genomic analysis of the thermophilic biomass-degrading fungi Myceliophthora thermophila and Thielavia terrestris.</title>
        <authorList>
            <person name="Berka R.M."/>
            <person name="Grigoriev I.V."/>
            <person name="Otillar R."/>
            <person name="Salamov A."/>
            <person name="Grimwood J."/>
            <person name="Reid I."/>
            <person name="Ishmael N."/>
            <person name="John T."/>
            <person name="Darmond C."/>
            <person name="Moisan M.-C."/>
            <person name="Henrissat B."/>
            <person name="Coutinho P.M."/>
            <person name="Lombard V."/>
            <person name="Natvig D.O."/>
            <person name="Lindquist E."/>
            <person name="Schmutz J."/>
            <person name="Lucas S."/>
            <person name="Harris P."/>
            <person name="Powlowski J."/>
            <person name="Bellemare A."/>
            <person name="Taylor D."/>
            <person name="Butler G."/>
            <person name="de Vries R.P."/>
            <person name="Allijn I.E."/>
            <person name="van den Brink J."/>
            <person name="Ushinsky S."/>
            <person name="Storms R."/>
            <person name="Powell A.J."/>
            <person name="Paulsen I.T."/>
            <person name="Elbourne L.D.H."/>
            <person name="Baker S.E."/>
            <person name="Magnuson J."/>
            <person name="LaBoissiere S."/>
            <person name="Clutterbuck A.J."/>
            <person name="Martinez D."/>
            <person name="Wogulis M."/>
            <person name="de Leon A.L."/>
            <person name="Rey M.W."/>
            <person name="Tsang A."/>
        </authorList>
    </citation>
    <scope>NUCLEOTIDE SEQUENCE [LARGE SCALE GENOMIC DNA]</scope>
    <source>
        <strain evidence="2">ATCC 38088 / NRRL 8126</strain>
    </source>
</reference>
<organism evidence="1 2">
    <name type="scientific">Thermothielavioides terrestris (strain ATCC 38088 / NRRL 8126)</name>
    <name type="common">Thielavia terrestris</name>
    <dbReference type="NCBI Taxonomy" id="578455"/>
    <lineage>
        <taxon>Eukaryota</taxon>
        <taxon>Fungi</taxon>
        <taxon>Dikarya</taxon>
        <taxon>Ascomycota</taxon>
        <taxon>Pezizomycotina</taxon>
        <taxon>Sordariomycetes</taxon>
        <taxon>Sordariomycetidae</taxon>
        <taxon>Sordariales</taxon>
        <taxon>Chaetomiaceae</taxon>
        <taxon>Thermothielavioides</taxon>
        <taxon>Thermothielavioides terrestris</taxon>
    </lineage>
</organism>
<proteinExistence type="predicted"/>
<accession>G2R877</accession>
<dbReference type="KEGG" id="ttt:THITE_2089631"/>
<evidence type="ECO:0000313" key="2">
    <source>
        <dbReference type="Proteomes" id="UP000008181"/>
    </source>
</evidence>
<dbReference type="EMBL" id="CP003011">
    <property type="protein sequence ID" value="AEO68136.1"/>
    <property type="molecule type" value="Genomic_DNA"/>
</dbReference>
<dbReference type="AlphaFoldDB" id="G2R877"/>
<dbReference type="HOGENOM" id="CLU_1526209_0_0_1"/>
<name>G2R877_THETT</name>